<reference evidence="2 3" key="1">
    <citation type="submission" date="2020-03" db="EMBL/GenBank/DDBJ databases">
        <title>WGS of actinomycetes isolated from Thailand.</title>
        <authorList>
            <person name="Thawai C."/>
        </authorList>
    </citation>
    <scope>NUCLEOTIDE SEQUENCE [LARGE SCALE GENOMIC DNA]</scope>
    <source>
        <strain evidence="2 3">FMUSA5-5</strain>
    </source>
</reference>
<evidence type="ECO:0000256" key="1">
    <source>
        <dbReference type="SAM" id="SignalP"/>
    </source>
</evidence>
<proteinExistence type="predicted"/>
<feature type="chain" id="PRO_5046993664" evidence="1">
    <location>
        <begin position="33"/>
        <end position="252"/>
    </location>
</feature>
<comment type="caution">
    <text evidence="2">The sequence shown here is derived from an EMBL/GenBank/DDBJ whole genome shotgun (WGS) entry which is preliminary data.</text>
</comment>
<dbReference type="RefSeq" id="WP_168008895.1">
    <property type="nucleotide sequence ID" value="NZ_JAATEP010000005.1"/>
</dbReference>
<name>A0ABX1AVT6_9ACTN</name>
<organism evidence="2 3">
    <name type="scientific">Nonomuraea composti</name>
    <dbReference type="NCBI Taxonomy" id="2720023"/>
    <lineage>
        <taxon>Bacteria</taxon>
        <taxon>Bacillati</taxon>
        <taxon>Actinomycetota</taxon>
        <taxon>Actinomycetes</taxon>
        <taxon>Streptosporangiales</taxon>
        <taxon>Streptosporangiaceae</taxon>
        <taxon>Nonomuraea</taxon>
    </lineage>
</organism>
<keyword evidence="1" id="KW-0732">Signal</keyword>
<evidence type="ECO:0000313" key="3">
    <source>
        <dbReference type="Proteomes" id="UP000696294"/>
    </source>
</evidence>
<dbReference type="EMBL" id="JAATEP010000005">
    <property type="protein sequence ID" value="NJP89724.1"/>
    <property type="molecule type" value="Genomic_DNA"/>
</dbReference>
<sequence>MRLLVAFATAAATLPLSVVPLGAASLSVPAEAASAVYGFAWADGKGHLRIVPKSASRATRRTFAFKALPKAKELRLDYTRAAYGRVTTACDLKETEGRVAVDAKGLGRTKCTPAHLADELGSGPVPVRVEHAGGKATKVNEILVTSWGSPRTATGTIKRAGDTSVLLTTGGKQIKLGYAYTTAFYRTTARCGDAWLAGKPVNADRNGLGKKMCTWTDLTKALKGAAHPVLVKVDYTPGVDALNEVWEVYGDA</sequence>
<protein>
    <submittedName>
        <fullName evidence="2">Uncharacterized protein</fullName>
    </submittedName>
</protein>
<keyword evidence="3" id="KW-1185">Reference proteome</keyword>
<accession>A0ABX1AVT6</accession>
<gene>
    <name evidence="2" type="ORF">HCN51_09745</name>
</gene>
<feature type="signal peptide" evidence="1">
    <location>
        <begin position="1"/>
        <end position="32"/>
    </location>
</feature>
<evidence type="ECO:0000313" key="2">
    <source>
        <dbReference type="EMBL" id="NJP89724.1"/>
    </source>
</evidence>
<dbReference type="Proteomes" id="UP000696294">
    <property type="component" value="Unassembled WGS sequence"/>
</dbReference>